<name>A0ABN9AQ99_9NEOB</name>
<accession>A0ABN9AQ99</accession>
<reference evidence="2" key="1">
    <citation type="submission" date="2023-05" db="EMBL/GenBank/DDBJ databases">
        <authorList>
            <person name="Stuckert A."/>
        </authorList>
    </citation>
    <scope>NUCLEOTIDE SEQUENCE</scope>
</reference>
<organism evidence="2 3">
    <name type="scientific">Staurois parvus</name>
    <dbReference type="NCBI Taxonomy" id="386267"/>
    <lineage>
        <taxon>Eukaryota</taxon>
        <taxon>Metazoa</taxon>
        <taxon>Chordata</taxon>
        <taxon>Craniata</taxon>
        <taxon>Vertebrata</taxon>
        <taxon>Euteleostomi</taxon>
        <taxon>Amphibia</taxon>
        <taxon>Batrachia</taxon>
        <taxon>Anura</taxon>
        <taxon>Neobatrachia</taxon>
        <taxon>Ranoidea</taxon>
        <taxon>Ranidae</taxon>
        <taxon>Staurois</taxon>
    </lineage>
</organism>
<dbReference type="Pfam" id="PF13910">
    <property type="entry name" value="DUF4209"/>
    <property type="match status" value="1"/>
</dbReference>
<sequence>MMLTTCLSPAVHKMVCQLGCEIKDSIEILDIVDKDNQVCWDAISSKVCYAPSGKGLDYFESVRQFGPLCEAVHSYFLSLPNEKFEEAFRQYFHWTNNKELFLSVPTILKGMIGTKTSLLLMKMTSCLERALGDVYLTVGKDCPFLLRDLLASEELATIFGKSVMDVLRIFIGSPESLNLRNILWHGFASPHEIPPKYCSVLLLFTGALGQILQARHCNSGTLLVHRPYFM</sequence>
<gene>
    <name evidence="2" type="ORF">SPARVUS_LOCUS1096217</name>
</gene>
<protein>
    <recommendedName>
        <fullName evidence="1">DUF4209 domain-containing protein</fullName>
    </recommendedName>
</protein>
<feature type="non-terminal residue" evidence="2">
    <location>
        <position position="230"/>
    </location>
</feature>
<dbReference type="PANTHER" id="PTHR31701:SF2">
    <property type="entry name" value="ENDOPLASMIC RETICULUM MEMBRANE-ASSOCIATED RNA DEGRADATION PROTEIN"/>
    <property type="match status" value="1"/>
</dbReference>
<dbReference type="EMBL" id="CATNWA010000405">
    <property type="protein sequence ID" value="CAI9536832.1"/>
    <property type="molecule type" value="Genomic_DNA"/>
</dbReference>
<feature type="domain" description="DUF4209" evidence="1">
    <location>
        <begin position="127"/>
        <end position="205"/>
    </location>
</feature>
<comment type="caution">
    <text evidence="2">The sequence shown here is derived from an EMBL/GenBank/DDBJ whole genome shotgun (WGS) entry which is preliminary data.</text>
</comment>
<proteinExistence type="predicted"/>
<evidence type="ECO:0000259" key="1">
    <source>
        <dbReference type="Pfam" id="PF13910"/>
    </source>
</evidence>
<dbReference type="PANTHER" id="PTHR31701">
    <property type="entry name" value="ENDOPLASMIC RETICULUM MEMBRANE-ASSOCIATED RNA DEGRADATION PROTEIN"/>
    <property type="match status" value="1"/>
</dbReference>
<evidence type="ECO:0000313" key="3">
    <source>
        <dbReference type="Proteomes" id="UP001162483"/>
    </source>
</evidence>
<dbReference type="InterPro" id="IPR039635">
    <property type="entry name" value="ERMARD"/>
</dbReference>
<dbReference type="InterPro" id="IPR025209">
    <property type="entry name" value="DUF4209"/>
</dbReference>
<keyword evidence="3" id="KW-1185">Reference proteome</keyword>
<evidence type="ECO:0000313" key="2">
    <source>
        <dbReference type="EMBL" id="CAI9536832.1"/>
    </source>
</evidence>
<dbReference type="Proteomes" id="UP001162483">
    <property type="component" value="Unassembled WGS sequence"/>
</dbReference>